<evidence type="ECO:0000313" key="1">
    <source>
        <dbReference type="EMBL" id="KAI3749505.1"/>
    </source>
</evidence>
<dbReference type="Proteomes" id="UP001055811">
    <property type="component" value="Linkage Group LG04"/>
</dbReference>
<proteinExistence type="predicted"/>
<sequence>MDSTGASTSPFDSFKSKKVLRSSVNKQHSADEALGTPDQSPWSSKTPEKPTHPPRRSLPRRQALRSVSQVREAAKQLQKSDLKPSVSSDPLTSSATPSETLITKPKTPKALPERYEMLDEFFNSLQSCIRLLRLKGSTSTFSNISRAVASLTDRRFTYTHLAQLKFIFPEAIEIKKILLRDERTSCMKPDLDVTLNFSIVEDHEKLKPESRNLQMRKLFRSRLVSYFKSHPEGDEVPEEMLPEPFNQSTGVTSSTAMQKPNLDSVQDTVSQQQPLAASHMPRSFKRRFSKQVSDDSSTKVACATIAPSPIKPYSKLHETPIKIVSKKRDLSSMDDGTPAKLISTPISATPAQAARRPTRGFMTPDEDSVMSPTKSTPNKLIRRGRRLFDTPVKNKAPPVENASSDDDIISGDLFSSIKEKERKAKEENDPAISQAKWRKQMIAGLPKLFDSLLFIFLKRSVITKEELVHTIISSRVEIVDRREVEEQLRLIQELAPEWIHQKMASSGDLLVCVNKISSPESIRTKLSEAN</sequence>
<gene>
    <name evidence="1" type="ORF">L2E82_20119</name>
</gene>
<reference evidence="2" key="1">
    <citation type="journal article" date="2022" name="Mol. Ecol. Resour.">
        <title>The genomes of chicory, endive, great burdock and yacon provide insights into Asteraceae palaeo-polyploidization history and plant inulin production.</title>
        <authorList>
            <person name="Fan W."/>
            <person name="Wang S."/>
            <person name="Wang H."/>
            <person name="Wang A."/>
            <person name="Jiang F."/>
            <person name="Liu H."/>
            <person name="Zhao H."/>
            <person name="Xu D."/>
            <person name="Zhang Y."/>
        </authorList>
    </citation>
    <scope>NUCLEOTIDE SEQUENCE [LARGE SCALE GENOMIC DNA]</scope>
    <source>
        <strain evidence="2">cv. Punajuju</strain>
    </source>
</reference>
<evidence type="ECO:0000313" key="2">
    <source>
        <dbReference type="Proteomes" id="UP001055811"/>
    </source>
</evidence>
<keyword evidence="2" id="KW-1185">Reference proteome</keyword>
<name>A0ACB9DSF3_CICIN</name>
<protein>
    <submittedName>
        <fullName evidence="1">Uncharacterized protein</fullName>
    </submittedName>
</protein>
<dbReference type="EMBL" id="CM042012">
    <property type="protein sequence ID" value="KAI3749505.1"/>
    <property type="molecule type" value="Genomic_DNA"/>
</dbReference>
<organism evidence="1 2">
    <name type="scientific">Cichorium intybus</name>
    <name type="common">Chicory</name>
    <dbReference type="NCBI Taxonomy" id="13427"/>
    <lineage>
        <taxon>Eukaryota</taxon>
        <taxon>Viridiplantae</taxon>
        <taxon>Streptophyta</taxon>
        <taxon>Embryophyta</taxon>
        <taxon>Tracheophyta</taxon>
        <taxon>Spermatophyta</taxon>
        <taxon>Magnoliopsida</taxon>
        <taxon>eudicotyledons</taxon>
        <taxon>Gunneridae</taxon>
        <taxon>Pentapetalae</taxon>
        <taxon>asterids</taxon>
        <taxon>campanulids</taxon>
        <taxon>Asterales</taxon>
        <taxon>Asteraceae</taxon>
        <taxon>Cichorioideae</taxon>
        <taxon>Cichorieae</taxon>
        <taxon>Cichoriinae</taxon>
        <taxon>Cichorium</taxon>
    </lineage>
</organism>
<reference evidence="1 2" key="2">
    <citation type="journal article" date="2022" name="Mol. Ecol. Resour.">
        <title>The genomes of chicory, endive, great burdock and yacon provide insights into Asteraceae paleo-polyploidization history and plant inulin production.</title>
        <authorList>
            <person name="Fan W."/>
            <person name="Wang S."/>
            <person name="Wang H."/>
            <person name="Wang A."/>
            <person name="Jiang F."/>
            <person name="Liu H."/>
            <person name="Zhao H."/>
            <person name="Xu D."/>
            <person name="Zhang Y."/>
        </authorList>
    </citation>
    <scope>NUCLEOTIDE SEQUENCE [LARGE SCALE GENOMIC DNA]</scope>
    <source>
        <strain evidence="2">cv. Punajuju</strain>
        <tissue evidence="1">Leaves</tissue>
    </source>
</reference>
<comment type="caution">
    <text evidence="1">The sequence shown here is derived from an EMBL/GenBank/DDBJ whole genome shotgun (WGS) entry which is preliminary data.</text>
</comment>
<accession>A0ACB9DSF3</accession>